<dbReference type="Proteomes" id="UP000523000">
    <property type="component" value="Unassembled WGS sequence"/>
</dbReference>
<dbReference type="GO" id="GO:0047355">
    <property type="term" value="F:CDP-glycerol glycerophosphotransferase activity"/>
    <property type="evidence" value="ECO:0007669"/>
    <property type="project" value="InterPro"/>
</dbReference>
<dbReference type="EMBL" id="JACHVS010000002">
    <property type="protein sequence ID" value="MBB2997452.1"/>
    <property type="molecule type" value="Genomic_DNA"/>
</dbReference>
<reference evidence="1 2" key="1">
    <citation type="submission" date="2020-08" db="EMBL/GenBank/DDBJ databases">
        <title>Sequencing the genomes of 1000 actinobacteria strains.</title>
        <authorList>
            <person name="Klenk H.-P."/>
        </authorList>
    </citation>
    <scope>NUCLEOTIDE SEQUENCE [LARGE SCALE GENOMIC DNA]</scope>
    <source>
        <strain evidence="1 2">DSM 22826</strain>
    </source>
</reference>
<dbReference type="RefSeq" id="WP_183513004.1">
    <property type="nucleotide sequence ID" value="NZ_BAABGK010000032.1"/>
</dbReference>
<evidence type="ECO:0008006" key="3">
    <source>
        <dbReference type="Google" id="ProtNLM"/>
    </source>
</evidence>
<keyword evidence="2" id="KW-1185">Reference proteome</keyword>
<accession>A0A839QVX2</accession>
<evidence type="ECO:0000313" key="2">
    <source>
        <dbReference type="Proteomes" id="UP000523000"/>
    </source>
</evidence>
<proteinExistence type="predicted"/>
<dbReference type="InterPro" id="IPR043148">
    <property type="entry name" value="TagF_C"/>
</dbReference>
<dbReference type="Gene3D" id="3.40.50.12580">
    <property type="match status" value="1"/>
</dbReference>
<protein>
    <recommendedName>
        <fullName evidence="3">CDP-glycerol--glycerophosphate glycerophosphotransferase</fullName>
    </recommendedName>
</protein>
<gene>
    <name evidence="1" type="ORF">E9229_003699</name>
</gene>
<name>A0A839QVX2_9MICC</name>
<comment type="caution">
    <text evidence="1">The sequence shown here is derived from an EMBL/GenBank/DDBJ whole genome shotgun (WGS) entry which is preliminary data.</text>
</comment>
<sequence>MRLKSWAIGKARKAVRTKTGIKVRNALGLTQTPSGNHELDAVPIPGQIVVYFSDVSTKAYQLRQWLPVLERLHQERPVLLVFRKVATMRHFADLTTLPKIYVRRLEDLVTLYDANDFSLCLYVNNGVANFQSLSSSRLVHVHINHGESDKLSMVSNQAKAYDYVMIAGNAALERHRAVLMDFDERRLLPVGRPQLDVDYASILPAFEGRTVMYAPTWEGENSANNYTSMDLYGAQVIERLLAEPATRVIYKPHPRIRNSTDAGVKNAHLSILASLEEANAHGGEHVVALTEDILALFGDVDALVADVSSVGLDFLYLRPERPLILTDRRNDREAMNRDAPISGACPVIDGQPGNDVVELLIELIDQDAFKEQRLAMREHYFGQRDKGESTAEFIRAIGELIDGRRAQLVGHPYYANAVESAD</sequence>
<dbReference type="Pfam" id="PF04464">
    <property type="entry name" value="Glyphos_transf"/>
    <property type="match status" value="1"/>
</dbReference>
<dbReference type="GO" id="GO:0016020">
    <property type="term" value="C:membrane"/>
    <property type="evidence" value="ECO:0007669"/>
    <property type="project" value="InterPro"/>
</dbReference>
<dbReference type="AlphaFoldDB" id="A0A839QVX2"/>
<evidence type="ECO:0000313" key="1">
    <source>
        <dbReference type="EMBL" id="MBB2997452.1"/>
    </source>
</evidence>
<dbReference type="InterPro" id="IPR007554">
    <property type="entry name" value="Glycerophosphate_synth"/>
</dbReference>
<organism evidence="1 2">
    <name type="scientific">Paeniglutamicibacter cryotolerans</name>
    <dbReference type="NCBI Taxonomy" id="670079"/>
    <lineage>
        <taxon>Bacteria</taxon>
        <taxon>Bacillati</taxon>
        <taxon>Actinomycetota</taxon>
        <taxon>Actinomycetes</taxon>
        <taxon>Micrococcales</taxon>
        <taxon>Micrococcaceae</taxon>
        <taxon>Paeniglutamicibacter</taxon>
    </lineage>
</organism>